<dbReference type="Gene3D" id="3.40.50.300">
    <property type="entry name" value="P-loop containing nucleotide triphosphate hydrolases"/>
    <property type="match status" value="1"/>
</dbReference>
<dbReference type="FunFam" id="3.40.50.300:FF:000025">
    <property type="entry name" value="ATP-dependent Clp protease subunit"/>
    <property type="match status" value="1"/>
</dbReference>
<dbReference type="PANTHER" id="PTHR11638">
    <property type="entry name" value="ATP-DEPENDENT CLP PROTEASE"/>
    <property type="match status" value="1"/>
</dbReference>
<dbReference type="SUPFAM" id="SSF52540">
    <property type="entry name" value="P-loop containing nucleoside triphosphate hydrolases"/>
    <property type="match status" value="1"/>
</dbReference>
<dbReference type="Gene3D" id="6.10.140.130">
    <property type="match status" value="1"/>
</dbReference>
<dbReference type="PROSITE" id="PS00871">
    <property type="entry name" value="CLPAB_2"/>
    <property type="match status" value="1"/>
</dbReference>
<evidence type="ECO:0008006" key="8">
    <source>
        <dbReference type="Google" id="ProtNLM"/>
    </source>
</evidence>
<evidence type="ECO:0000259" key="6">
    <source>
        <dbReference type="SMART" id="SM01086"/>
    </source>
</evidence>
<sequence>EGIQKIHEIKSNIEKSKLEAEKAEREGNLNRVAELKYGVLPQLQKDLEGENNKLASLQKETKMLKEEVDEEDIAEIVSKWTGIPVGRLMEGEANKLVRMEEELKQRVVGQDEAIRLISNAIRRSRVGIADPNRPVGSFIFMGPTGVGKTELARSLADFLFNDENTLVRIDMSEYMERHSVARLIGAPPGYVGYEEGGQLTEIVRRKPYSVILFDEIEKAHPDVFNILLQILDDGRLTDGQGRVVNFKNSILIMTSNIGSQWIYEMNKENRESVMQKVNDSLREHFKPEFINRLDEIIIFNNLDKEQIIKIVDIQLNILKERLQGKKIGLKVTTKVKEFLAEKGYDPHYGARPLKRTIQRYIQDPLALQILEGIIKEGDKLETDLDDKNEKIIFKKL</sequence>
<dbReference type="SMART" id="SM01086">
    <property type="entry name" value="ClpB_D2-small"/>
    <property type="match status" value="1"/>
</dbReference>
<evidence type="ECO:0000256" key="2">
    <source>
        <dbReference type="ARBA" id="ARBA00022840"/>
    </source>
</evidence>
<reference evidence="7" key="1">
    <citation type="journal article" date="2014" name="Front. Microbiol.">
        <title>High frequency of phylogenetically diverse reductive dehalogenase-homologous genes in deep subseafloor sedimentary metagenomes.</title>
        <authorList>
            <person name="Kawai M."/>
            <person name="Futagami T."/>
            <person name="Toyoda A."/>
            <person name="Takaki Y."/>
            <person name="Nishi S."/>
            <person name="Hori S."/>
            <person name="Arai W."/>
            <person name="Tsubouchi T."/>
            <person name="Morono Y."/>
            <person name="Uchiyama I."/>
            <person name="Ito T."/>
            <person name="Fujiyama A."/>
            <person name="Inagaki F."/>
            <person name="Takami H."/>
        </authorList>
    </citation>
    <scope>NUCLEOTIDE SEQUENCE</scope>
    <source>
        <strain evidence="7">Expedition CK06-06</strain>
    </source>
</reference>
<feature type="coiled-coil region" evidence="4">
    <location>
        <begin position="6"/>
        <end position="74"/>
    </location>
</feature>
<feature type="domain" description="AAA+ ATPase" evidence="5">
    <location>
        <begin position="134"/>
        <end position="303"/>
    </location>
</feature>
<dbReference type="InterPro" id="IPR003593">
    <property type="entry name" value="AAA+_ATPase"/>
</dbReference>
<dbReference type="InterPro" id="IPR028299">
    <property type="entry name" value="ClpA/B_CS2"/>
</dbReference>
<evidence type="ECO:0000313" key="7">
    <source>
        <dbReference type="EMBL" id="GAF73951.1"/>
    </source>
</evidence>
<gene>
    <name evidence="7" type="ORF">S01H1_00613</name>
</gene>
<dbReference type="Pfam" id="PF07724">
    <property type="entry name" value="AAA_2"/>
    <property type="match status" value="1"/>
</dbReference>
<dbReference type="GO" id="GO:0016887">
    <property type="term" value="F:ATP hydrolysis activity"/>
    <property type="evidence" value="ECO:0007669"/>
    <property type="project" value="InterPro"/>
</dbReference>
<evidence type="ECO:0000259" key="5">
    <source>
        <dbReference type="SMART" id="SM00382"/>
    </source>
</evidence>
<dbReference type="FunFam" id="1.10.8.60:FF:000017">
    <property type="entry name" value="ATP-dependent chaperone ClpB"/>
    <property type="match status" value="1"/>
</dbReference>
<dbReference type="SMART" id="SM00382">
    <property type="entry name" value="AAA"/>
    <property type="match status" value="1"/>
</dbReference>
<evidence type="ECO:0000256" key="1">
    <source>
        <dbReference type="ARBA" id="ARBA00022741"/>
    </source>
</evidence>
<keyword evidence="1" id="KW-0547">Nucleotide-binding</keyword>
<dbReference type="InterPro" id="IPR003959">
    <property type="entry name" value="ATPase_AAA_core"/>
</dbReference>
<feature type="non-terminal residue" evidence="7">
    <location>
        <position position="1"/>
    </location>
</feature>
<feature type="domain" description="Clp ATPase C-terminal" evidence="6">
    <location>
        <begin position="302"/>
        <end position="393"/>
    </location>
</feature>
<comment type="caution">
    <text evidence="7">The sequence shown here is derived from an EMBL/GenBank/DDBJ whole genome shotgun (WGS) entry which is preliminary data.</text>
</comment>
<dbReference type="InterPro" id="IPR050130">
    <property type="entry name" value="ClpA_ClpB"/>
</dbReference>
<evidence type="ECO:0000256" key="3">
    <source>
        <dbReference type="ARBA" id="ARBA00023186"/>
    </source>
</evidence>
<dbReference type="GO" id="GO:0034605">
    <property type="term" value="P:cellular response to heat"/>
    <property type="evidence" value="ECO:0007669"/>
    <property type="project" value="TreeGrafter"/>
</dbReference>
<dbReference type="Pfam" id="PF10431">
    <property type="entry name" value="ClpB_D2-small"/>
    <property type="match status" value="1"/>
</dbReference>
<keyword evidence="4" id="KW-0175">Coiled coil</keyword>
<dbReference type="EMBL" id="BARS01000222">
    <property type="protein sequence ID" value="GAF73951.1"/>
    <property type="molecule type" value="Genomic_DNA"/>
</dbReference>
<organism evidence="7">
    <name type="scientific">marine sediment metagenome</name>
    <dbReference type="NCBI Taxonomy" id="412755"/>
    <lineage>
        <taxon>unclassified sequences</taxon>
        <taxon>metagenomes</taxon>
        <taxon>ecological metagenomes</taxon>
    </lineage>
</organism>
<dbReference type="Gene3D" id="1.10.8.60">
    <property type="match status" value="1"/>
</dbReference>
<accession>X0SFT7</accession>
<dbReference type="InterPro" id="IPR027417">
    <property type="entry name" value="P-loop_NTPase"/>
</dbReference>
<evidence type="ECO:0000256" key="4">
    <source>
        <dbReference type="SAM" id="Coils"/>
    </source>
</evidence>
<name>X0SFT7_9ZZZZ</name>
<proteinExistence type="predicted"/>
<dbReference type="GO" id="GO:0005737">
    <property type="term" value="C:cytoplasm"/>
    <property type="evidence" value="ECO:0007669"/>
    <property type="project" value="TreeGrafter"/>
</dbReference>
<dbReference type="GO" id="GO:0005524">
    <property type="term" value="F:ATP binding"/>
    <property type="evidence" value="ECO:0007669"/>
    <property type="project" value="UniProtKB-KW"/>
</dbReference>
<dbReference type="PANTHER" id="PTHR11638:SF18">
    <property type="entry name" value="HEAT SHOCK PROTEIN 104"/>
    <property type="match status" value="1"/>
</dbReference>
<keyword evidence="3" id="KW-0143">Chaperone</keyword>
<keyword evidence="2" id="KW-0067">ATP-binding</keyword>
<dbReference type="InterPro" id="IPR001270">
    <property type="entry name" value="ClpA/B"/>
</dbReference>
<dbReference type="InterPro" id="IPR019489">
    <property type="entry name" value="Clp_ATPase_C"/>
</dbReference>
<dbReference type="AlphaFoldDB" id="X0SFT7"/>
<dbReference type="PRINTS" id="PR00300">
    <property type="entry name" value="CLPPROTEASEA"/>
</dbReference>
<protein>
    <recommendedName>
        <fullName evidence="8">Clp ATPase C-terminal domain-containing protein</fullName>
    </recommendedName>
</protein>
<dbReference type="CDD" id="cd19499">
    <property type="entry name" value="RecA-like_ClpB_Hsp104-like"/>
    <property type="match status" value="1"/>
</dbReference>